<feature type="compositionally biased region" description="Basic residues" evidence="1">
    <location>
        <begin position="82"/>
        <end position="92"/>
    </location>
</feature>
<accession>A0ABQ9YS31</accession>
<name>A0ABQ9YS31_9CRUS</name>
<dbReference type="EMBL" id="JAOYFB010000001">
    <property type="protein sequence ID" value="KAK4003310.1"/>
    <property type="molecule type" value="Genomic_DNA"/>
</dbReference>
<evidence type="ECO:0000256" key="1">
    <source>
        <dbReference type="SAM" id="MobiDB-lite"/>
    </source>
</evidence>
<sequence length="92" mass="10370">MAEGTQMMHTKKIKKNLNWFESRNQERSTQPPHLAPSKRLKTATRKPPAFGCFSRGGGWLGGGRGLPLDLDRQRNEPPPPLQKKKSPKLSTH</sequence>
<feature type="compositionally biased region" description="Gly residues" evidence="1">
    <location>
        <begin position="54"/>
        <end position="65"/>
    </location>
</feature>
<comment type="caution">
    <text evidence="2">The sequence shown here is derived from an EMBL/GenBank/DDBJ whole genome shotgun (WGS) entry which is preliminary data.</text>
</comment>
<dbReference type="Proteomes" id="UP001234178">
    <property type="component" value="Unassembled WGS sequence"/>
</dbReference>
<feature type="region of interest" description="Disordered" evidence="1">
    <location>
        <begin position="1"/>
        <end position="92"/>
    </location>
</feature>
<evidence type="ECO:0000313" key="2">
    <source>
        <dbReference type="EMBL" id="KAK4003310.1"/>
    </source>
</evidence>
<feature type="compositionally biased region" description="Polar residues" evidence="1">
    <location>
        <begin position="19"/>
        <end position="31"/>
    </location>
</feature>
<reference evidence="2 3" key="1">
    <citation type="journal article" date="2023" name="Nucleic Acids Res.">
        <title>The hologenome of Daphnia magna reveals possible DNA methylation and microbiome-mediated evolution of the host genome.</title>
        <authorList>
            <person name="Chaturvedi A."/>
            <person name="Li X."/>
            <person name="Dhandapani V."/>
            <person name="Marshall H."/>
            <person name="Kissane S."/>
            <person name="Cuenca-Cambronero M."/>
            <person name="Asole G."/>
            <person name="Calvet F."/>
            <person name="Ruiz-Romero M."/>
            <person name="Marangio P."/>
            <person name="Guigo R."/>
            <person name="Rago D."/>
            <person name="Mirbahai L."/>
            <person name="Eastwood N."/>
            <person name="Colbourne J.K."/>
            <person name="Zhou J."/>
            <person name="Mallon E."/>
            <person name="Orsini L."/>
        </authorList>
    </citation>
    <scope>NUCLEOTIDE SEQUENCE [LARGE SCALE GENOMIC DNA]</scope>
    <source>
        <strain evidence="2">LRV0_1</strain>
    </source>
</reference>
<proteinExistence type="predicted"/>
<protein>
    <submittedName>
        <fullName evidence="2">Uncharacterized protein</fullName>
    </submittedName>
</protein>
<keyword evidence="3" id="KW-1185">Reference proteome</keyword>
<organism evidence="2 3">
    <name type="scientific">Daphnia magna</name>
    <dbReference type="NCBI Taxonomy" id="35525"/>
    <lineage>
        <taxon>Eukaryota</taxon>
        <taxon>Metazoa</taxon>
        <taxon>Ecdysozoa</taxon>
        <taxon>Arthropoda</taxon>
        <taxon>Crustacea</taxon>
        <taxon>Branchiopoda</taxon>
        <taxon>Diplostraca</taxon>
        <taxon>Cladocera</taxon>
        <taxon>Anomopoda</taxon>
        <taxon>Daphniidae</taxon>
        <taxon>Daphnia</taxon>
    </lineage>
</organism>
<evidence type="ECO:0000313" key="3">
    <source>
        <dbReference type="Proteomes" id="UP001234178"/>
    </source>
</evidence>
<gene>
    <name evidence="2" type="ORF">OUZ56_005081</name>
</gene>